<dbReference type="AlphaFoldDB" id="A0A0D1K2P4"/>
<protein>
    <recommendedName>
        <fullName evidence="2">TadE-like domain-containing protein</fullName>
    </recommendedName>
</protein>
<evidence type="ECO:0000313" key="4">
    <source>
        <dbReference type="Proteomes" id="UP000033203"/>
    </source>
</evidence>
<comment type="caution">
    <text evidence="3">The sequence shown here is derived from an EMBL/GenBank/DDBJ whole genome shotgun (WGS) entry which is preliminary data.</text>
</comment>
<feature type="domain" description="TadE-like" evidence="2">
    <location>
        <begin position="21"/>
        <end position="44"/>
    </location>
</feature>
<sequence length="186" mass="20511">MTGRRMRWPRPLRALRRDRRGLALIEFAMILPILLILYLGSVQLQDGISCNRKVTIATRGVADLIAQNATGSTTQREIDNSLAAATQVMAPYPAARAMIRLTHVTIDNNYQARVDWSRALNGIPDVKGTVATIPTQMRVRGVSFLIARVTYAYQPPTNFGFIGPIKLGDSLIMLPRNSSAVTCVDC</sequence>
<dbReference type="Pfam" id="PF07811">
    <property type="entry name" value="TadE"/>
    <property type="match status" value="1"/>
</dbReference>
<proteinExistence type="predicted"/>
<evidence type="ECO:0000313" key="3">
    <source>
        <dbReference type="EMBL" id="KIU27833.1"/>
    </source>
</evidence>
<reference evidence="3 4" key="1">
    <citation type="submission" date="2015-01" db="EMBL/GenBank/DDBJ databases">
        <title>Genome of Sphingomonas taxi strain 30a.</title>
        <authorList>
            <person name="Eevers N."/>
            <person name="Van Hamme J."/>
            <person name="Bottos E."/>
            <person name="Weyens N."/>
            <person name="Vangronsveld J."/>
        </authorList>
    </citation>
    <scope>NUCLEOTIDE SEQUENCE [LARGE SCALE GENOMIC DNA]</scope>
    <source>
        <strain evidence="3 4">30a</strain>
    </source>
</reference>
<dbReference type="Proteomes" id="UP000033203">
    <property type="component" value="Unassembled WGS sequence"/>
</dbReference>
<dbReference type="PATRIC" id="fig|1549858.7.peg.2784"/>
<dbReference type="InterPro" id="IPR012495">
    <property type="entry name" value="TadE-like_dom"/>
</dbReference>
<evidence type="ECO:0000256" key="1">
    <source>
        <dbReference type="SAM" id="Phobius"/>
    </source>
</evidence>
<name>A0A0D1K2P4_9SPHN</name>
<keyword evidence="1" id="KW-1133">Transmembrane helix</keyword>
<evidence type="ECO:0000259" key="2">
    <source>
        <dbReference type="Pfam" id="PF07811"/>
    </source>
</evidence>
<gene>
    <name evidence="3" type="ORF">SR41_09640</name>
</gene>
<dbReference type="EMBL" id="JXTP01000037">
    <property type="protein sequence ID" value="KIU27833.1"/>
    <property type="molecule type" value="Genomic_DNA"/>
</dbReference>
<keyword evidence="1" id="KW-0472">Membrane</keyword>
<feature type="transmembrane region" description="Helical" evidence="1">
    <location>
        <begin position="21"/>
        <end position="40"/>
    </location>
</feature>
<keyword evidence="1" id="KW-0812">Transmembrane</keyword>
<accession>A0A0D1K2P4</accession>
<organism evidence="3 4">
    <name type="scientific">Sphingomonas melonis</name>
    <dbReference type="NCBI Taxonomy" id="152682"/>
    <lineage>
        <taxon>Bacteria</taxon>
        <taxon>Pseudomonadati</taxon>
        <taxon>Pseudomonadota</taxon>
        <taxon>Alphaproteobacteria</taxon>
        <taxon>Sphingomonadales</taxon>
        <taxon>Sphingomonadaceae</taxon>
        <taxon>Sphingomonas</taxon>
    </lineage>
</organism>